<protein>
    <submittedName>
        <fullName evidence="1">(northern house mosquito) hypothetical protein</fullName>
    </submittedName>
</protein>
<dbReference type="EMBL" id="HBUE01298329">
    <property type="protein sequence ID" value="CAG6577527.1"/>
    <property type="molecule type" value="Transcribed_RNA"/>
</dbReference>
<evidence type="ECO:0000313" key="1">
    <source>
        <dbReference type="EMBL" id="CAG6525820.1"/>
    </source>
</evidence>
<proteinExistence type="predicted"/>
<organism evidence="1">
    <name type="scientific">Culex pipiens</name>
    <name type="common">House mosquito</name>
    <dbReference type="NCBI Taxonomy" id="7175"/>
    <lineage>
        <taxon>Eukaryota</taxon>
        <taxon>Metazoa</taxon>
        <taxon>Ecdysozoa</taxon>
        <taxon>Arthropoda</taxon>
        <taxon>Hexapoda</taxon>
        <taxon>Insecta</taxon>
        <taxon>Pterygota</taxon>
        <taxon>Neoptera</taxon>
        <taxon>Endopterygota</taxon>
        <taxon>Diptera</taxon>
        <taxon>Nematocera</taxon>
        <taxon>Culicoidea</taxon>
        <taxon>Culicidae</taxon>
        <taxon>Culicinae</taxon>
        <taxon>Culicini</taxon>
        <taxon>Culex</taxon>
        <taxon>Culex</taxon>
    </lineage>
</organism>
<dbReference type="AlphaFoldDB" id="A0A8D8MDR6"/>
<reference evidence="1" key="1">
    <citation type="submission" date="2021-05" db="EMBL/GenBank/DDBJ databases">
        <authorList>
            <person name="Alioto T."/>
            <person name="Alioto T."/>
            <person name="Gomez Garrido J."/>
        </authorList>
    </citation>
    <scope>NUCLEOTIDE SEQUENCE</scope>
</reference>
<dbReference type="EMBL" id="HBUE01192394">
    <property type="protein sequence ID" value="CAG6525820.1"/>
    <property type="molecule type" value="Transcribed_RNA"/>
</dbReference>
<sequence>MPAEDAADVRSVPAISALSVLCLAAQEQCLRVLVPHHYGHFRPHELVRRKFHVPDQRVRPAARGHCDGCGESLVHTEAQTIFTQHKFSKHVFHHDKFVCLSSFQTAV</sequence>
<accession>A0A8D8MDR6</accession>
<name>A0A8D8MDR6_CULPI</name>